<feature type="signal peptide" evidence="2">
    <location>
        <begin position="1"/>
        <end position="23"/>
    </location>
</feature>
<name>F5GTW3_SIMGU</name>
<proteinExistence type="evidence at transcript level"/>
<evidence type="ECO:0000256" key="1">
    <source>
        <dbReference type="SAM" id="MobiDB-lite"/>
    </source>
</evidence>
<dbReference type="AlphaFoldDB" id="F5GTW3"/>
<reference evidence="3" key="1">
    <citation type="journal article" date="2011" name="BMC Genomics">
        <title>An insight into the sialome of Simulium guianense (DIPTERA:SIMulIIDAE), the main vector of River Blindness Disease in Brazil.</title>
        <authorList>
            <person name="Chagas A.C."/>
            <person name="Calvo E."/>
            <person name="Pimenta P.F."/>
            <person name="Ribeiro J.M."/>
        </authorList>
    </citation>
    <scope>NUCLEOTIDE SEQUENCE</scope>
    <source>
        <tissue evidence="3">Salivary gland</tissue>
    </source>
</reference>
<sequence length="114" mass="11971">MNKLSIGVLVLIGFIGLLFVVDALDPACQASGPRAGCNGKNVYTFTNKRCTIVKSCQGESSQNQFATGKECAEKCLLGSRGKLGGGKQGKAGKKGKGKNKNAKKIENLLNKPLN</sequence>
<dbReference type="EMBL" id="JI626276">
    <property type="protein sequence ID" value="AEB96511.1"/>
    <property type="molecule type" value="mRNA"/>
</dbReference>
<feature type="region of interest" description="Disordered" evidence="1">
    <location>
        <begin position="80"/>
        <end position="114"/>
    </location>
</feature>
<feature type="chain" id="PRO_5003327107" evidence="2">
    <location>
        <begin position="24"/>
        <end position="114"/>
    </location>
</feature>
<evidence type="ECO:0000256" key="2">
    <source>
        <dbReference type="SAM" id="SignalP"/>
    </source>
</evidence>
<feature type="compositionally biased region" description="Basic residues" evidence="1">
    <location>
        <begin position="90"/>
        <end position="102"/>
    </location>
</feature>
<protein>
    <submittedName>
        <fullName evidence="3">Cysteine-rich venom-like protein</fullName>
    </submittedName>
</protein>
<evidence type="ECO:0000313" key="3">
    <source>
        <dbReference type="EMBL" id="AEB96511.1"/>
    </source>
</evidence>
<keyword evidence="2" id="KW-0732">Signal</keyword>
<accession>F5GTW3</accession>
<organism evidence="3">
    <name type="scientific">Simulium guianense</name>
    <name type="common">Black fly</name>
    <dbReference type="NCBI Taxonomy" id="445764"/>
    <lineage>
        <taxon>Eukaryota</taxon>
        <taxon>Metazoa</taxon>
        <taxon>Ecdysozoa</taxon>
        <taxon>Arthropoda</taxon>
        <taxon>Hexapoda</taxon>
        <taxon>Insecta</taxon>
        <taxon>Pterygota</taxon>
        <taxon>Neoptera</taxon>
        <taxon>Endopterygota</taxon>
        <taxon>Diptera</taxon>
        <taxon>Nematocera</taxon>
        <taxon>Chironomoidea</taxon>
        <taxon>Simuliidae</taxon>
        <taxon>Simulium</taxon>
    </lineage>
</organism>